<protein>
    <recommendedName>
        <fullName evidence="3">NADH dehydrogenase 29/21K chain</fullName>
    </recommendedName>
</protein>
<evidence type="ECO:0000313" key="1">
    <source>
        <dbReference type="EMBL" id="CAK4034798.1"/>
    </source>
</evidence>
<sequence length="195" mass="20894">MASAGAKNAARSALAKATQAKKYTLEPQGFWSKVHSFFAIDPARSSGVPLNPQFRNPPPGGNDPKAYDDPVTVPAGDIAENPYWKRDTRRSYPKLSVVSQPDVVALLTVGSAAAPNEEVLKIGDAGKTQLVEVKEEGERGLATYFQKNKGVAKSVLGPDGLPPLPASVHPQGKRYTLIGSEEQTYGPSYPCRTFI</sequence>
<dbReference type="PANTHER" id="PTHR37325:SF1">
    <property type="entry name" value="OXIDOREDUCTASE 21 KDA SUBUNIT, PUTATIVE (AFU_ORTHOLOGUE AFUA_4G05910)-RELATED"/>
    <property type="match status" value="1"/>
</dbReference>
<name>A0AAI8Z985_9PEZI</name>
<keyword evidence="2" id="KW-1185">Reference proteome</keyword>
<dbReference type="CDD" id="cd22849">
    <property type="entry name" value="NuzM"/>
    <property type="match status" value="1"/>
</dbReference>
<proteinExistence type="predicted"/>
<dbReference type="EMBL" id="CAVMBE010000137">
    <property type="protein sequence ID" value="CAK4034798.1"/>
    <property type="molecule type" value="Genomic_DNA"/>
</dbReference>
<accession>A0AAI8Z985</accession>
<dbReference type="InterPro" id="IPR016813">
    <property type="entry name" value="NADH_Ub_cplx-1_21kDa"/>
</dbReference>
<evidence type="ECO:0000313" key="2">
    <source>
        <dbReference type="Proteomes" id="UP001296104"/>
    </source>
</evidence>
<comment type="caution">
    <text evidence="1">The sequence shown here is derived from an EMBL/GenBank/DDBJ whole genome shotgun (WGS) entry which is preliminary data.</text>
</comment>
<organism evidence="1 2">
    <name type="scientific">Lecanosticta acicola</name>
    <dbReference type="NCBI Taxonomy" id="111012"/>
    <lineage>
        <taxon>Eukaryota</taxon>
        <taxon>Fungi</taxon>
        <taxon>Dikarya</taxon>
        <taxon>Ascomycota</taxon>
        <taxon>Pezizomycotina</taxon>
        <taxon>Dothideomycetes</taxon>
        <taxon>Dothideomycetidae</taxon>
        <taxon>Mycosphaerellales</taxon>
        <taxon>Mycosphaerellaceae</taxon>
        <taxon>Lecanosticta</taxon>
    </lineage>
</organism>
<dbReference type="PANTHER" id="PTHR37325">
    <property type="entry name" value="OXIDOREDUCTASE 21 KDA SUBUNIT, PUTATIVE (AFU_ORTHOLOGUE AFUA_4G05910)-RELATED"/>
    <property type="match status" value="1"/>
</dbReference>
<evidence type="ECO:0008006" key="3">
    <source>
        <dbReference type="Google" id="ProtNLM"/>
    </source>
</evidence>
<dbReference type="AlphaFoldDB" id="A0AAI8Z985"/>
<gene>
    <name evidence="1" type="ORF">LECACI_7A009956</name>
</gene>
<dbReference type="PIRSF" id="PIRSF022976">
    <property type="entry name" value="NADH_Oxi_21kDa"/>
    <property type="match status" value="1"/>
</dbReference>
<dbReference type="Proteomes" id="UP001296104">
    <property type="component" value="Unassembled WGS sequence"/>
</dbReference>
<reference evidence="1" key="1">
    <citation type="submission" date="2023-11" db="EMBL/GenBank/DDBJ databases">
        <authorList>
            <person name="Alioto T."/>
            <person name="Alioto T."/>
            <person name="Gomez Garrido J."/>
        </authorList>
    </citation>
    <scope>NUCLEOTIDE SEQUENCE</scope>
</reference>